<keyword evidence="4" id="KW-1185">Reference proteome</keyword>
<dbReference type="RefSeq" id="WP_089227259.1">
    <property type="nucleotide sequence ID" value="NZ_FZOF01000021.1"/>
</dbReference>
<protein>
    <submittedName>
        <fullName evidence="3">Anti-sigma regulatory factor (Ser/Thr protein kinase)</fullName>
    </submittedName>
</protein>
<organism evidence="3 4">
    <name type="scientific">Actinacidiphila glaucinigra</name>
    <dbReference type="NCBI Taxonomy" id="235986"/>
    <lineage>
        <taxon>Bacteria</taxon>
        <taxon>Bacillati</taxon>
        <taxon>Actinomycetota</taxon>
        <taxon>Actinomycetes</taxon>
        <taxon>Kitasatosporales</taxon>
        <taxon>Streptomycetaceae</taxon>
        <taxon>Actinacidiphila</taxon>
    </lineage>
</organism>
<evidence type="ECO:0000313" key="4">
    <source>
        <dbReference type="Proteomes" id="UP000198280"/>
    </source>
</evidence>
<dbReference type="InterPro" id="IPR036890">
    <property type="entry name" value="HATPase_C_sf"/>
</dbReference>
<sequence>MTAPTSRQFLTALASGEGVDRVSVHLESTASSVGKARRFVERQLVSWGFPPDEDVVQRVVLTVSELATNAVLHGRSRPPAEDELIEVALSLKPDFALGVAVTDDSDALPLTPTSTSATATRGRGLVLVSALADSWMTAPRQRQEAHQGKDVWAFFRCHETSVALPRTA</sequence>
<dbReference type="CDD" id="cd16936">
    <property type="entry name" value="HATPase_RsbW-like"/>
    <property type="match status" value="1"/>
</dbReference>
<evidence type="ECO:0000259" key="2">
    <source>
        <dbReference type="Pfam" id="PF13581"/>
    </source>
</evidence>
<keyword evidence="1" id="KW-0723">Serine/threonine-protein kinase</keyword>
<evidence type="ECO:0000256" key="1">
    <source>
        <dbReference type="ARBA" id="ARBA00022527"/>
    </source>
</evidence>
<accession>A0A239LSR7</accession>
<dbReference type="Pfam" id="PF13581">
    <property type="entry name" value="HATPase_c_2"/>
    <property type="match status" value="1"/>
</dbReference>
<dbReference type="OrthoDB" id="4201486at2"/>
<dbReference type="InterPro" id="IPR050267">
    <property type="entry name" value="Anti-sigma-factor_SerPK"/>
</dbReference>
<dbReference type="PANTHER" id="PTHR35526:SF3">
    <property type="entry name" value="ANTI-SIGMA-F FACTOR RSBW"/>
    <property type="match status" value="1"/>
</dbReference>
<dbReference type="Proteomes" id="UP000198280">
    <property type="component" value="Unassembled WGS sequence"/>
</dbReference>
<dbReference type="PANTHER" id="PTHR35526">
    <property type="entry name" value="ANTI-SIGMA-F FACTOR RSBW-RELATED"/>
    <property type="match status" value="1"/>
</dbReference>
<keyword evidence="3" id="KW-0418">Kinase</keyword>
<dbReference type="GO" id="GO:0004674">
    <property type="term" value="F:protein serine/threonine kinase activity"/>
    <property type="evidence" value="ECO:0007669"/>
    <property type="project" value="UniProtKB-KW"/>
</dbReference>
<dbReference type="InterPro" id="IPR003594">
    <property type="entry name" value="HATPase_dom"/>
</dbReference>
<proteinExistence type="predicted"/>
<keyword evidence="3" id="KW-0808">Transferase</keyword>
<dbReference type="Gene3D" id="3.30.565.10">
    <property type="entry name" value="Histidine kinase-like ATPase, C-terminal domain"/>
    <property type="match status" value="1"/>
</dbReference>
<feature type="domain" description="Histidine kinase/HSP90-like ATPase" evidence="2">
    <location>
        <begin position="27"/>
        <end position="135"/>
    </location>
</feature>
<name>A0A239LSR7_9ACTN</name>
<dbReference type="AlphaFoldDB" id="A0A239LSR7"/>
<evidence type="ECO:0000313" key="3">
    <source>
        <dbReference type="EMBL" id="SNT33320.1"/>
    </source>
</evidence>
<reference evidence="3 4" key="1">
    <citation type="submission" date="2017-06" db="EMBL/GenBank/DDBJ databases">
        <authorList>
            <person name="Kim H.J."/>
            <person name="Triplett B.A."/>
        </authorList>
    </citation>
    <scope>NUCLEOTIDE SEQUENCE [LARGE SCALE GENOMIC DNA]</scope>
    <source>
        <strain evidence="3 4">CGMCC 4.1858</strain>
    </source>
</reference>
<dbReference type="EMBL" id="FZOF01000021">
    <property type="protein sequence ID" value="SNT33320.1"/>
    <property type="molecule type" value="Genomic_DNA"/>
</dbReference>
<gene>
    <name evidence="3" type="ORF">SAMN05216252_12137</name>
</gene>